<dbReference type="RefSeq" id="WP_092647984.1">
    <property type="nucleotide sequence ID" value="NZ_FNPX01000037.1"/>
</dbReference>
<evidence type="ECO:0000313" key="1">
    <source>
        <dbReference type="EMBL" id="SDZ62024.1"/>
    </source>
</evidence>
<dbReference type="STRING" id="1244108.SAMN05444004_1371"/>
<evidence type="ECO:0000313" key="2">
    <source>
        <dbReference type="Proteomes" id="UP000198914"/>
    </source>
</evidence>
<gene>
    <name evidence="1" type="ORF">SAMN05444004_1371</name>
</gene>
<dbReference type="AlphaFoldDB" id="A0A1H3UHY5"/>
<dbReference type="OrthoDB" id="9771580at2"/>
<dbReference type="EMBL" id="FNPX01000037">
    <property type="protein sequence ID" value="SDZ62024.1"/>
    <property type="molecule type" value="Genomic_DNA"/>
</dbReference>
<reference evidence="2" key="1">
    <citation type="submission" date="2016-10" db="EMBL/GenBank/DDBJ databases">
        <authorList>
            <person name="Varghese N."/>
            <person name="Submissions S."/>
        </authorList>
    </citation>
    <scope>NUCLEOTIDE SEQUENCE [LARGE SCALE GENOMIC DNA]</scope>
    <source>
        <strain evidence="2">DSM 100420</strain>
    </source>
</reference>
<organism evidence="1 2">
    <name type="scientific">Jannaschia faecimaris</name>
    <dbReference type="NCBI Taxonomy" id="1244108"/>
    <lineage>
        <taxon>Bacteria</taxon>
        <taxon>Pseudomonadati</taxon>
        <taxon>Pseudomonadota</taxon>
        <taxon>Alphaproteobacteria</taxon>
        <taxon>Rhodobacterales</taxon>
        <taxon>Roseobacteraceae</taxon>
        <taxon>Jannaschia</taxon>
    </lineage>
</organism>
<sequence length="228" mass="25159">MFAAEFSRDSRRLIEANWNHATFPLLRLDPRRASTAEFRTTANGYRMATSAGGPLTGKGADMLILDDPTKAEDVASETRRQVVFDWFTGTVMTRLDSPKTGAVIVVAQRLHEDDLPGRLVATGDWDVLELPAIETQNRLIPLGADINWGRKPGQALLPAHMDLADFEAKRREMGSRAFEAQYQQAPTSAGGNIVRSEWFGTIPSGMRRQDYEAMIQSLDPAAVPGESN</sequence>
<protein>
    <submittedName>
        <fullName evidence="1">Uncharacterized protein</fullName>
    </submittedName>
</protein>
<accession>A0A1H3UHY5</accession>
<dbReference type="Proteomes" id="UP000198914">
    <property type="component" value="Unassembled WGS sequence"/>
</dbReference>
<proteinExistence type="predicted"/>
<keyword evidence="2" id="KW-1185">Reference proteome</keyword>
<name>A0A1H3UHY5_9RHOB</name>